<evidence type="ECO:0000313" key="1">
    <source>
        <dbReference type="EMBL" id="QUM69040.1"/>
    </source>
</evidence>
<dbReference type="InterPro" id="IPR025591">
    <property type="entry name" value="RloB"/>
</dbReference>
<organism evidence="1 2">
    <name type="scientific">Staphylococcus delphini</name>
    <dbReference type="NCBI Taxonomy" id="53344"/>
    <lineage>
        <taxon>Bacteria</taxon>
        <taxon>Bacillati</taxon>
        <taxon>Bacillota</taxon>
        <taxon>Bacilli</taxon>
        <taxon>Bacillales</taxon>
        <taxon>Staphylococcaceae</taxon>
        <taxon>Staphylococcus</taxon>
        <taxon>Staphylococcus intermedius group</taxon>
    </lineage>
</organism>
<accession>A0AAQ0D6R4</accession>
<dbReference type="RefSeq" id="WP_212574737.1">
    <property type="nucleotide sequence ID" value="NZ_CP063367.1"/>
</dbReference>
<name>A0AAQ0D6R4_9STAP</name>
<dbReference type="Pfam" id="PF13707">
    <property type="entry name" value="RloB"/>
    <property type="match status" value="1"/>
</dbReference>
<proteinExistence type="predicted"/>
<gene>
    <name evidence="1" type="ORF">IPU22_10790</name>
</gene>
<dbReference type="AlphaFoldDB" id="A0AAQ0D6R4"/>
<reference evidence="1" key="1">
    <citation type="journal article" date="2021" name="Front. Microbiol.">
        <title>Presence and Characterization of a Novel cfr-Carrying Tn558 Transposon Derivative in Staphylococcus delphini Isolated From Retail Food.</title>
        <authorList>
            <person name="Zhang F."/>
            <person name="Wu S."/>
            <person name="Huang J."/>
            <person name="Yang R."/>
            <person name="Zhang J."/>
            <person name="Lei T."/>
            <person name="Dai J."/>
            <person name="Ding Y."/>
            <person name="Xue L."/>
            <person name="Wang J."/>
            <person name="Chen M."/>
            <person name="Wu Q."/>
        </authorList>
    </citation>
    <scope>NUCLEOTIDE SEQUENCE</scope>
    <source>
        <strain evidence="1">2794-1</strain>
    </source>
</reference>
<sequence length="212" mass="25123">MSKNKRRGREKKGKTPNKKVKIYCEGYTEKHYFDMLRQKHSKSNISVSVEAVSQSHKALVKKVINKEKVEKSDVVVIVFDNDNQSTEDISQAISEIRKNNYYLFYTNQCFELWLLLHLESVEKDRSLSAEQLNKKLETYCQVEKWKNYKNENFNQIQEMFEDNVECAMKNALKLNHGNINVTKQNNPYLIKQNPYTNIHHDLKVIFNITKRL</sequence>
<dbReference type="EMBL" id="CP063367">
    <property type="protein sequence ID" value="QUM69040.1"/>
    <property type="molecule type" value="Genomic_DNA"/>
</dbReference>
<protein>
    <submittedName>
        <fullName evidence="1">RloB domain-containing protein</fullName>
    </submittedName>
</protein>
<evidence type="ECO:0000313" key="2">
    <source>
        <dbReference type="Proteomes" id="UP000675994"/>
    </source>
</evidence>
<dbReference type="Proteomes" id="UP000675994">
    <property type="component" value="Chromosome"/>
</dbReference>